<dbReference type="PANTHER" id="PTHR39515">
    <property type="entry name" value="CONSERVED PROTEIN"/>
    <property type="match status" value="1"/>
</dbReference>
<dbReference type="InterPro" id="IPR036390">
    <property type="entry name" value="WH_DNA-bd_sf"/>
</dbReference>
<keyword evidence="1" id="KW-0805">Transcription regulation</keyword>
<name>A0A511DNN8_9PSEU</name>
<feature type="domain" description="HTH marR-type" evidence="4">
    <location>
        <begin position="9"/>
        <end position="143"/>
    </location>
</feature>
<comment type="caution">
    <text evidence="5">The sequence shown here is derived from an EMBL/GenBank/DDBJ whole genome shotgun (WGS) entry which is preliminary data.</text>
</comment>
<evidence type="ECO:0000256" key="2">
    <source>
        <dbReference type="ARBA" id="ARBA00023125"/>
    </source>
</evidence>
<dbReference type="Pfam" id="PF01047">
    <property type="entry name" value="MarR"/>
    <property type="match status" value="1"/>
</dbReference>
<dbReference type="InterPro" id="IPR023187">
    <property type="entry name" value="Tscrpt_reg_MarR-type_CS"/>
</dbReference>
<keyword evidence="6" id="KW-1185">Reference proteome</keyword>
<dbReference type="RefSeq" id="WP_246115374.1">
    <property type="nucleotide sequence ID" value="NZ_BJVJ01000090.1"/>
</dbReference>
<proteinExistence type="predicted"/>
<evidence type="ECO:0000313" key="5">
    <source>
        <dbReference type="EMBL" id="GEL26430.1"/>
    </source>
</evidence>
<dbReference type="InterPro" id="IPR036388">
    <property type="entry name" value="WH-like_DNA-bd_sf"/>
</dbReference>
<protein>
    <submittedName>
        <fullName evidence="5">MarR family transcriptional regulator</fullName>
    </submittedName>
</protein>
<gene>
    <name evidence="5" type="ORF">PSU4_53840</name>
</gene>
<evidence type="ECO:0000256" key="1">
    <source>
        <dbReference type="ARBA" id="ARBA00023015"/>
    </source>
</evidence>
<dbReference type="SUPFAM" id="SSF46785">
    <property type="entry name" value="Winged helix' DNA-binding domain"/>
    <property type="match status" value="1"/>
</dbReference>
<dbReference type="GO" id="GO:0003677">
    <property type="term" value="F:DNA binding"/>
    <property type="evidence" value="ECO:0007669"/>
    <property type="project" value="UniProtKB-KW"/>
</dbReference>
<dbReference type="InterPro" id="IPR000835">
    <property type="entry name" value="HTH_MarR-typ"/>
</dbReference>
<dbReference type="AlphaFoldDB" id="A0A511DNN8"/>
<reference evidence="5 6" key="1">
    <citation type="submission" date="2019-07" db="EMBL/GenBank/DDBJ databases">
        <title>Whole genome shotgun sequence of Pseudonocardia sulfidoxydans NBRC 16205.</title>
        <authorList>
            <person name="Hosoyama A."/>
            <person name="Uohara A."/>
            <person name="Ohji S."/>
            <person name="Ichikawa N."/>
        </authorList>
    </citation>
    <scope>NUCLEOTIDE SEQUENCE [LARGE SCALE GENOMIC DNA]</scope>
    <source>
        <strain evidence="5 6">NBRC 16205</strain>
    </source>
</reference>
<dbReference type="GO" id="GO:0003700">
    <property type="term" value="F:DNA-binding transcription factor activity"/>
    <property type="evidence" value="ECO:0007669"/>
    <property type="project" value="InterPro"/>
</dbReference>
<sequence>MSELDIEGAGRVGTELVRLVRLIERTYSQHHAIHPDGVDRATYVLLVHLVDGGPYRSSALAEAVHSDPSTVSRQITQLVKLGLVRRVSDPADGRVVLLVATEEGERVLVENRRLRNEGIARMLASWPAADREQFAALLARFTADFEQYKAARTPPGAAGRR</sequence>
<dbReference type="Proteomes" id="UP000321685">
    <property type="component" value="Unassembled WGS sequence"/>
</dbReference>
<evidence type="ECO:0000256" key="3">
    <source>
        <dbReference type="ARBA" id="ARBA00023163"/>
    </source>
</evidence>
<evidence type="ECO:0000259" key="4">
    <source>
        <dbReference type="PROSITE" id="PS50995"/>
    </source>
</evidence>
<dbReference type="PROSITE" id="PS01117">
    <property type="entry name" value="HTH_MARR_1"/>
    <property type="match status" value="1"/>
</dbReference>
<evidence type="ECO:0000313" key="6">
    <source>
        <dbReference type="Proteomes" id="UP000321685"/>
    </source>
</evidence>
<organism evidence="5 6">
    <name type="scientific">Pseudonocardia sulfidoxydans NBRC 16205</name>
    <dbReference type="NCBI Taxonomy" id="1223511"/>
    <lineage>
        <taxon>Bacteria</taxon>
        <taxon>Bacillati</taxon>
        <taxon>Actinomycetota</taxon>
        <taxon>Actinomycetes</taxon>
        <taxon>Pseudonocardiales</taxon>
        <taxon>Pseudonocardiaceae</taxon>
        <taxon>Pseudonocardia</taxon>
    </lineage>
</organism>
<keyword evidence="3" id="KW-0804">Transcription</keyword>
<dbReference type="PROSITE" id="PS50995">
    <property type="entry name" value="HTH_MARR_2"/>
    <property type="match status" value="1"/>
</dbReference>
<dbReference type="PANTHER" id="PTHR39515:SF2">
    <property type="entry name" value="HTH-TYPE TRANSCRIPTIONAL REGULATOR RV0880"/>
    <property type="match status" value="1"/>
</dbReference>
<dbReference type="InterPro" id="IPR052526">
    <property type="entry name" value="HTH-type_Bedaq_tolerance"/>
</dbReference>
<keyword evidence="2" id="KW-0238">DNA-binding</keyword>
<dbReference type="EMBL" id="BJVJ01000090">
    <property type="protein sequence ID" value="GEL26430.1"/>
    <property type="molecule type" value="Genomic_DNA"/>
</dbReference>
<dbReference type="Gene3D" id="1.10.10.10">
    <property type="entry name" value="Winged helix-like DNA-binding domain superfamily/Winged helix DNA-binding domain"/>
    <property type="match status" value="1"/>
</dbReference>
<accession>A0A511DNN8</accession>
<dbReference type="SMART" id="SM00347">
    <property type="entry name" value="HTH_MARR"/>
    <property type="match status" value="1"/>
</dbReference>
<dbReference type="PRINTS" id="PR00598">
    <property type="entry name" value="HTHMARR"/>
</dbReference>